<evidence type="ECO:0000313" key="2">
    <source>
        <dbReference type="Proteomes" id="UP000284751"/>
    </source>
</evidence>
<protein>
    <submittedName>
        <fullName evidence="1">Histidine kinase</fullName>
    </submittedName>
</protein>
<organism evidence="1 2">
    <name type="scientific">[Clostridium] leptum</name>
    <dbReference type="NCBI Taxonomy" id="1535"/>
    <lineage>
        <taxon>Bacteria</taxon>
        <taxon>Bacillati</taxon>
        <taxon>Bacillota</taxon>
        <taxon>Clostridia</taxon>
        <taxon>Eubacteriales</taxon>
        <taxon>Oscillospiraceae</taxon>
        <taxon>Oscillospiraceae incertae sedis</taxon>
    </lineage>
</organism>
<gene>
    <name evidence="1" type="ORF">DWY99_09815</name>
</gene>
<dbReference type="AlphaFoldDB" id="A0A412AW32"/>
<sequence length="117" mass="13003">MDTAIKDGDFQTNGSGLPVQISGARELLQRAVFRLTVKRGSFFYDQQLGSRLYTLKGSYGNREMLSENAMQMVREALKPMAEVTPLGVRASMTGSDRLSLTVSLLADRKQMELEVLI</sequence>
<keyword evidence="1" id="KW-0808">Transferase</keyword>
<name>A0A412AW32_9FIRM</name>
<comment type="caution">
    <text evidence="1">The sequence shown here is derived from an EMBL/GenBank/DDBJ whole genome shotgun (WGS) entry which is preliminary data.</text>
</comment>
<reference evidence="1 2" key="1">
    <citation type="submission" date="2018-08" db="EMBL/GenBank/DDBJ databases">
        <title>A genome reference for cultivated species of the human gut microbiota.</title>
        <authorList>
            <person name="Zou Y."/>
            <person name="Xue W."/>
            <person name="Luo G."/>
        </authorList>
    </citation>
    <scope>NUCLEOTIDE SEQUENCE [LARGE SCALE GENOMIC DNA]</scope>
    <source>
        <strain evidence="1 2">AF28-26</strain>
    </source>
</reference>
<accession>A0A412AW32</accession>
<proteinExistence type="predicted"/>
<dbReference type="EMBL" id="QRTC01000039">
    <property type="protein sequence ID" value="RGQ38518.1"/>
    <property type="molecule type" value="Genomic_DNA"/>
</dbReference>
<keyword evidence="1" id="KW-0418">Kinase</keyword>
<dbReference type="Proteomes" id="UP000284751">
    <property type="component" value="Unassembled WGS sequence"/>
</dbReference>
<dbReference type="GO" id="GO:0016301">
    <property type="term" value="F:kinase activity"/>
    <property type="evidence" value="ECO:0007669"/>
    <property type="project" value="UniProtKB-KW"/>
</dbReference>
<evidence type="ECO:0000313" key="1">
    <source>
        <dbReference type="EMBL" id="RGQ38518.1"/>
    </source>
</evidence>